<proteinExistence type="predicted"/>
<keyword evidence="1" id="KW-1133">Transmembrane helix</keyword>
<evidence type="ECO:0000313" key="3">
    <source>
        <dbReference type="Proteomes" id="UP001501310"/>
    </source>
</evidence>
<keyword evidence="1" id="KW-0472">Membrane</keyword>
<organism evidence="2 3">
    <name type="scientific">Sphingomonas humi</name>
    <dbReference type="NCBI Taxonomy" id="335630"/>
    <lineage>
        <taxon>Bacteria</taxon>
        <taxon>Pseudomonadati</taxon>
        <taxon>Pseudomonadota</taxon>
        <taxon>Alphaproteobacteria</taxon>
        <taxon>Sphingomonadales</taxon>
        <taxon>Sphingomonadaceae</taxon>
        <taxon>Sphingomonas</taxon>
    </lineage>
</organism>
<dbReference type="Proteomes" id="UP001501310">
    <property type="component" value="Unassembled WGS sequence"/>
</dbReference>
<evidence type="ECO:0000256" key="1">
    <source>
        <dbReference type="SAM" id="Phobius"/>
    </source>
</evidence>
<dbReference type="EMBL" id="BAAAZD010000002">
    <property type="protein sequence ID" value="GAA4006383.1"/>
    <property type="molecule type" value="Genomic_DNA"/>
</dbReference>
<reference evidence="3" key="1">
    <citation type="journal article" date="2019" name="Int. J. Syst. Evol. Microbiol.">
        <title>The Global Catalogue of Microorganisms (GCM) 10K type strain sequencing project: providing services to taxonomists for standard genome sequencing and annotation.</title>
        <authorList>
            <consortium name="The Broad Institute Genomics Platform"/>
            <consortium name="The Broad Institute Genome Sequencing Center for Infectious Disease"/>
            <person name="Wu L."/>
            <person name="Ma J."/>
        </authorList>
    </citation>
    <scope>NUCLEOTIDE SEQUENCE [LARGE SCALE GENOMIC DNA]</scope>
    <source>
        <strain evidence="3">JCM 16603</strain>
    </source>
</reference>
<keyword evidence="1" id="KW-0812">Transmembrane</keyword>
<protein>
    <submittedName>
        <fullName evidence="2">Uncharacterized protein</fullName>
    </submittedName>
</protein>
<comment type="caution">
    <text evidence="2">The sequence shown here is derived from an EMBL/GenBank/DDBJ whole genome shotgun (WGS) entry which is preliminary data.</text>
</comment>
<evidence type="ECO:0000313" key="2">
    <source>
        <dbReference type="EMBL" id="GAA4006383.1"/>
    </source>
</evidence>
<keyword evidence="3" id="KW-1185">Reference proteome</keyword>
<accession>A0ABP7S4J5</accession>
<gene>
    <name evidence="2" type="ORF">GCM10022211_18880</name>
</gene>
<feature type="transmembrane region" description="Helical" evidence="1">
    <location>
        <begin position="6"/>
        <end position="39"/>
    </location>
</feature>
<sequence length="45" mass="4770">MSIVVIVVGLLLAFLAFRFITGVVKFAVLAAIVIAVVYFLSQGSL</sequence>
<dbReference type="RefSeq" id="WP_344710017.1">
    <property type="nucleotide sequence ID" value="NZ_BAAAZD010000002.1"/>
</dbReference>
<name>A0ABP7S4J5_9SPHN</name>